<dbReference type="PANTHER" id="PTHR36853:SF1">
    <property type="entry name" value="DUF3844 DOMAIN-CONTAINING PROTEIN"/>
    <property type="match status" value="1"/>
</dbReference>
<evidence type="ECO:0000256" key="2">
    <source>
        <dbReference type="SAM" id="Phobius"/>
    </source>
</evidence>
<keyword evidence="6" id="KW-1185">Reference proteome</keyword>
<reference evidence="5 6" key="1">
    <citation type="submission" date="2024-02" db="EMBL/GenBank/DDBJ databases">
        <title>De novo assembly and annotation of 12 fungi associated with fruit tree decline syndrome in Ontario, Canada.</title>
        <authorList>
            <person name="Sulman M."/>
            <person name="Ellouze W."/>
            <person name="Ilyukhin E."/>
        </authorList>
    </citation>
    <scope>NUCLEOTIDE SEQUENCE [LARGE SCALE GENOMIC DNA]</scope>
    <source>
        <strain evidence="5 6">M11/M66-122</strain>
    </source>
</reference>
<feature type="chain" id="PRO_5043013515" description="Vacuolar sorting protein Vps3844 C-terminal domain-containing protein" evidence="3">
    <location>
        <begin position="19"/>
        <end position="410"/>
    </location>
</feature>
<dbReference type="AlphaFoldDB" id="A0AAN9UT18"/>
<keyword evidence="2" id="KW-0812">Transmembrane</keyword>
<keyword evidence="3" id="KW-0732">Signal</keyword>
<accession>A0AAN9UT18</accession>
<keyword evidence="2" id="KW-1133">Transmembrane helix</keyword>
<feature type="region of interest" description="Disordered" evidence="1">
    <location>
        <begin position="229"/>
        <end position="262"/>
    </location>
</feature>
<dbReference type="Proteomes" id="UP001320420">
    <property type="component" value="Unassembled WGS sequence"/>
</dbReference>
<sequence>MRLLTSFVLPALAGIASAGSSDEPINAEAYILRQPKQTTSSSSSTPSIPHELAQAVLLQRLSTPEQPSVLGQLSSHEAEAVDYINQFGKPTRPLFAAEGDAAEPKQLVIAFSGVTDEKRKTLRATTSSVDLSFTSPRLSSLPAEDKGKCAFAQAIDPKNSKCWNGKTTQYLQYDAVKDAKAITELGNSLATLKSQATSGEMETVILVLAPSSPSDFNDELRRRQFGLAQEQVLTEHDKVAPASSTTSNDKDDDGEDSTGTTPAFSFAAKKSSNTPIPACFASYDACMSGTSSCSGHGACAAKWTGGTSEKKSSVAKRDDEDDGKDSACYVCRCLHTTEKDSRGRDSLYRWGGAACQKIDVSTPFWLFAGVTIALVGTIAFSVSLLFGIGEEKLPGVIGAGVSRGGGQGGK</sequence>
<organism evidence="5 6">
    <name type="scientific">Diatrype stigma</name>
    <dbReference type="NCBI Taxonomy" id="117547"/>
    <lineage>
        <taxon>Eukaryota</taxon>
        <taxon>Fungi</taxon>
        <taxon>Dikarya</taxon>
        <taxon>Ascomycota</taxon>
        <taxon>Pezizomycotina</taxon>
        <taxon>Sordariomycetes</taxon>
        <taxon>Xylariomycetidae</taxon>
        <taxon>Xylariales</taxon>
        <taxon>Diatrypaceae</taxon>
        <taxon>Diatrype</taxon>
    </lineage>
</organism>
<name>A0AAN9UT18_9PEZI</name>
<proteinExistence type="predicted"/>
<dbReference type="GO" id="GO:0005783">
    <property type="term" value="C:endoplasmic reticulum"/>
    <property type="evidence" value="ECO:0007669"/>
    <property type="project" value="TreeGrafter"/>
</dbReference>
<feature type="transmembrane region" description="Helical" evidence="2">
    <location>
        <begin position="364"/>
        <end position="388"/>
    </location>
</feature>
<evidence type="ECO:0000256" key="1">
    <source>
        <dbReference type="SAM" id="MobiDB-lite"/>
    </source>
</evidence>
<comment type="caution">
    <text evidence="5">The sequence shown here is derived from an EMBL/GenBank/DDBJ whole genome shotgun (WGS) entry which is preliminary data.</text>
</comment>
<protein>
    <recommendedName>
        <fullName evidence="4">Vacuolar sorting protein Vps3844 C-terminal domain-containing protein</fullName>
    </recommendedName>
</protein>
<dbReference type="InterPro" id="IPR053065">
    <property type="entry name" value="Archenteron_Induction-Rel"/>
</dbReference>
<keyword evidence="2" id="KW-0472">Membrane</keyword>
<evidence type="ECO:0000256" key="3">
    <source>
        <dbReference type="SAM" id="SignalP"/>
    </source>
</evidence>
<dbReference type="InterPro" id="IPR024382">
    <property type="entry name" value="Vps3844_C"/>
</dbReference>
<gene>
    <name evidence="5" type="ORF">SLS62_003013</name>
</gene>
<evidence type="ECO:0000259" key="4">
    <source>
        <dbReference type="Pfam" id="PF12955"/>
    </source>
</evidence>
<feature type="domain" description="Vacuolar sorting protein Vps3844 C-terminal" evidence="4">
    <location>
        <begin position="279"/>
        <end position="399"/>
    </location>
</feature>
<dbReference type="EMBL" id="JAKJXP020000016">
    <property type="protein sequence ID" value="KAK7754929.1"/>
    <property type="molecule type" value="Genomic_DNA"/>
</dbReference>
<dbReference type="Pfam" id="PF12955">
    <property type="entry name" value="Vps3844_C"/>
    <property type="match status" value="1"/>
</dbReference>
<feature type="signal peptide" evidence="3">
    <location>
        <begin position="1"/>
        <end position="18"/>
    </location>
</feature>
<dbReference type="PANTHER" id="PTHR36853">
    <property type="entry name" value="EXPRESSED PROTEIN"/>
    <property type="match status" value="1"/>
</dbReference>
<evidence type="ECO:0000313" key="5">
    <source>
        <dbReference type="EMBL" id="KAK7754929.1"/>
    </source>
</evidence>
<evidence type="ECO:0000313" key="6">
    <source>
        <dbReference type="Proteomes" id="UP001320420"/>
    </source>
</evidence>